<sequence>MKKQIHVGLDSQCYTYRIDAMAKLDKPVDDLAKQRIALFRIFLYRDGGLFISPTVRSEYQRIRSQTRAVFHEEWTTLFPETRPINSSRMDARIIELQAHHPDADDCRILAEAEDAGLSVLLSFDSKFISRLSPHTPVSIMRPLDYWPSLNIPRGSTPATTSRFDNPMADQSWWKWI</sequence>
<dbReference type="Proteomes" id="UP000593737">
    <property type="component" value="Chromosome"/>
</dbReference>
<dbReference type="KEGG" id="nkf:Nkreftii_001084"/>
<proteinExistence type="predicted"/>
<organism evidence="1 2">
    <name type="scientific">Candidatus Nitrospira kreftii</name>
    <dbReference type="NCBI Taxonomy" id="2652173"/>
    <lineage>
        <taxon>Bacteria</taxon>
        <taxon>Pseudomonadati</taxon>
        <taxon>Nitrospirota</taxon>
        <taxon>Nitrospiria</taxon>
        <taxon>Nitrospirales</taxon>
        <taxon>Nitrospiraceae</taxon>
        <taxon>Nitrospira</taxon>
    </lineage>
</organism>
<name>A0A7S8FCI3_9BACT</name>
<accession>A0A7S8FCI3</accession>
<dbReference type="AlphaFoldDB" id="A0A7S8FCI3"/>
<dbReference type="InterPro" id="IPR029060">
    <property type="entry name" value="PIN-like_dom_sf"/>
</dbReference>
<protein>
    <recommendedName>
        <fullName evidence="3">PIN domain-containing protein</fullName>
    </recommendedName>
</protein>
<evidence type="ECO:0008006" key="3">
    <source>
        <dbReference type="Google" id="ProtNLM"/>
    </source>
</evidence>
<dbReference type="EMBL" id="CP047423">
    <property type="protein sequence ID" value="QPD03310.1"/>
    <property type="molecule type" value="Genomic_DNA"/>
</dbReference>
<evidence type="ECO:0000313" key="2">
    <source>
        <dbReference type="Proteomes" id="UP000593737"/>
    </source>
</evidence>
<gene>
    <name evidence="1" type="ORF">Nkreftii_001084</name>
</gene>
<evidence type="ECO:0000313" key="1">
    <source>
        <dbReference type="EMBL" id="QPD03310.1"/>
    </source>
</evidence>
<reference evidence="1 2" key="1">
    <citation type="journal article" date="2020" name="ISME J.">
        <title>Enrichment and physiological characterization of a novel comammox Nitrospira indicates ammonium inhibition of complete nitrification.</title>
        <authorList>
            <person name="Sakoula D."/>
            <person name="Koch H."/>
            <person name="Frank J."/>
            <person name="Jetten M.S.M."/>
            <person name="van Kessel M.A.H.J."/>
            <person name="Lucker S."/>
        </authorList>
    </citation>
    <scope>NUCLEOTIDE SEQUENCE [LARGE SCALE GENOMIC DNA]</scope>
    <source>
        <strain evidence="1">Comreactor17</strain>
    </source>
</reference>
<dbReference type="CDD" id="cd09854">
    <property type="entry name" value="PIN_VapC-like"/>
    <property type="match status" value="1"/>
</dbReference>
<dbReference type="SUPFAM" id="SSF88723">
    <property type="entry name" value="PIN domain-like"/>
    <property type="match status" value="1"/>
</dbReference>